<reference evidence="3" key="1">
    <citation type="journal article" date="2019" name="Int. J. Syst. Evol. Microbiol.">
        <title>The Global Catalogue of Microorganisms (GCM) 10K type strain sequencing project: providing services to taxonomists for standard genome sequencing and annotation.</title>
        <authorList>
            <consortium name="The Broad Institute Genomics Platform"/>
            <consortium name="The Broad Institute Genome Sequencing Center for Infectious Disease"/>
            <person name="Wu L."/>
            <person name="Ma J."/>
        </authorList>
    </citation>
    <scope>NUCLEOTIDE SEQUENCE [LARGE SCALE GENOMIC DNA]</scope>
    <source>
        <strain evidence="3">JCM 12763</strain>
    </source>
</reference>
<evidence type="ECO:0000313" key="2">
    <source>
        <dbReference type="EMBL" id="MFC6057658.1"/>
    </source>
</evidence>
<keyword evidence="3" id="KW-1185">Reference proteome</keyword>
<keyword evidence="1" id="KW-0812">Transmembrane</keyword>
<feature type="transmembrane region" description="Helical" evidence="1">
    <location>
        <begin position="73"/>
        <end position="93"/>
    </location>
</feature>
<organism evidence="2 3">
    <name type="scientific">Streptomyces pratens</name>
    <dbReference type="NCBI Taxonomy" id="887456"/>
    <lineage>
        <taxon>Bacteria</taxon>
        <taxon>Bacillati</taxon>
        <taxon>Actinomycetota</taxon>
        <taxon>Actinomycetes</taxon>
        <taxon>Kitasatosporales</taxon>
        <taxon>Streptomycetaceae</taxon>
        <taxon>Streptomyces</taxon>
    </lineage>
</organism>
<proteinExistence type="predicted"/>
<name>A0ABW1M247_9ACTN</name>
<evidence type="ECO:0000313" key="3">
    <source>
        <dbReference type="Proteomes" id="UP001596242"/>
    </source>
</evidence>
<gene>
    <name evidence="2" type="ORF">ACFP50_20035</name>
</gene>
<feature type="transmembrane region" description="Helical" evidence="1">
    <location>
        <begin position="14"/>
        <end position="33"/>
    </location>
</feature>
<comment type="caution">
    <text evidence="2">The sequence shown here is derived from an EMBL/GenBank/DDBJ whole genome shotgun (WGS) entry which is preliminary data.</text>
</comment>
<evidence type="ECO:0000256" key="1">
    <source>
        <dbReference type="SAM" id="Phobius"/>
    </source>
</evidence>
<feature type="transmembrane region" description="Helical" evidence="1">
    <location>
        <begin position="40"/>
        <end position="61"/>
    </location>
</feature>
<accession>A0ABW1M247</accession>
<dbReference type="RefSeq" id="WP_386399629.1">
    <property type="nucleotide sequence ID" value="NZ_JBHSPT010000046.1"/>
</dbReference>
<keyword evidence="1" id="KW-0472">Membrane</keyword>
<protein>
    <submittedName>
        <fullName evidence="2">Uncharacterized protein</fullName>
    </submittedName>
</protein>
<dbReference type="EMBL" id="JBHSPT010000046">
    <property type="protein sequence ID" value="MFC6057658.1"/>
    <property type="molecule type" value="Genomic_DNA"/>
</dbReference>
<sequence length="95" mass="10047">MVGHGEHGYVDRRVVVWSVAIGFPATVGGALLTPHPGGPLLVRITEGVVAAIGVRLVLFPHEPQEHAEEPRTFPIRMVSVAAAVGAFPGLPLLRK</sequence>
<keyword evidence="1" id="KW-1133">Transmembrane helix</keyword>
<dbReference type="Proteomes" id="UP001596242">
    <property type="component" value="Unassembled WGS sequence"/>
</dbReference>